<gene>
    <name evidence="1" type="ORF">CH357_11020</name>
</gene>
<dbReference type="RefSeq" id="WP_100706788.1">
    <property type="nucleotide sequence ID" value="NZ_NPDL01000008.1"/>
</dbReference>
<organism evidence="1 2">
    <name type="scientific">Leptospira hartskeerlii</name>
    <dbReference type="NCBI Taxonomy" id="2023177"/>
    <lineage>
        <taxon>Bacteria</taxon>
        <taxon>Pseudomonadati</taxon>
        <taxon>Spirochaetota</taxon>
        <taxon>Spirochaetia</taxon>
        <taxon>Leptospirales</taxon>
        <taxon>Leptospiraceae</taxon>
        <taxon>Leptospira</taxon>
    </lineage>
</organism>
<reference evidence="1 2" key="1">
    <citation type="submission" date="2017-07" db="EMBL/GenBank/DDBJ databases">
        <title>Leptospira spp. isolated from tropical soils.</title>
        <authorList>
            <person name="Thibeaux R."/>
            <person name="Iraola G."/>
            <person name="Ferres I."/>
            <person name="Bierque E."/>
            <person name="Girault D."/>
            <person name="Soupe-Gilbert M.-E."/>
            <person name="Picardeau M."/>
            <person name="Goarant C."/>
        </authorList>
    </citation>
    <scope>NUCLEOTIDE SEQUENCE [LARGE SCALE GENOMIC DNA]</scope>
    <source>
        <strain evidence="1 2">MCA1-C-A1</strain>
    </source>
</reference>
<accession>A0A2M9XCZ8</accession>
<keyword evidence="2" id="KW-1185">Reference proteome</keyword>
<dbReference type="OrthoDB" id="331731at2"/>
<comment type="caution">
    <text evidence="1">The sequence shown here is derived from an EMBL/GenBank/DDBJ whole genome shotgun (WGS) entry which is preliminary data.</text>
</comment>
<proteinExistence type="predicted"/>
<name>A0A2M9XCZ8_9LEPT</name>
<dbReference type="Proteomes" id="UP000232196">
    <property type="component" value="Unassembled WGS sequence"/>
</dbReference>
<evidence type="ECO:0000313" key="1">
    <source>
        <dbReference type="EMBL" id="PJZ25442.1"/>
    </source>
</evidence>
<evidence type="ECO:0000313" key="2">
    <source>
        <dbReference type="Proteomes" id="UP000232196"/>
    </source>
</evidence>
<dbReference type="AlphaFoldDB" id="A0A2M9XCZ8"/>
<sequence length="65" mass="7641">MEEYCRPIRISERSYFIVDLCANCGHVHLHFENGSLKMDLHKLEDLHKTVQDAHAWILEELAGYN</sequence>
<protein>
    <submittedName>
        <fullName evidence="1">Uncharacterized protein</fullName>
    </submittedName>
</protein>
<dbReference type="EMBL" id="NPDN01000005">
    <property type="protein sequence ID" value="PJZ25442.1"/>
    <property type="molecule type" value="Genomic_DNA"/>
</dbReference>